<evidence type="ECO:0000256" key="6">
    <source>
        <dbReference type="ARBA" id="ARBA00022475"/>
    </source>
</evidence>
<dbReference type="GO" id="GO:0003774">
    <property type="term" value="F:cytoskeletal motor activity"/>
    <property type="evidence" value="ECO:0007669"/>
    <property type="project" value="InterPro"/>
</dbReference>
<keyword evidence="18" id="KW-1185">Reference proteome</keyword>
<evidence type="ECO:0000259" key="15">
    <source>
        <dbReference type="Pfam" id="PF01514"/>
    </source>
</evidence>
<evidence type="ECO:0000256" key="12">
    <source>
        <dbReference type="PIRNR" id="PIRNR004862"/>
    </source>
</evidence>
<keyword evidence="9 14" id="KW-0472">Membrane</keyword>
<evidence type="ECO:0000313" key="18">
    <source>
        <dbReference type="Proteomes" id="UP000242515"/>
    </source>
</evidence>
<reference evidence="18" key="1">
    <citation type="submission" date="2016-10" db="EMBL/GenBank/DDBJ databases">
        <authorList>
            <person name="Varghese N."/>
            <person name="Submissions S."/>
        </authorList>
    </citation>
    <scope>NUCLEOTIDE SEQUENCE [LARGE SCALE GENOMIC DNA]</scope>
    <source>
        <strain evidence="18">8N4</strain>
    </source>
</reference>
<keyword evidence="17" id="KW-0282">Flagellum</keyword>
<feature type="compositionally biased region" description="Basic and acidic residues" evidence="13">
    <location>
        <begin position="274"/>
        <end position="285"/>
    </location>
</feature>
<evidence type="ECO:0000256" key="11">
    <source>
        <dbReference type="ARBA" id="ARBA00025936"/>
    </source>
</evidence>
<name>A0A1H9HUS5_9GAMM</name>
<dbReference type="InterPro" id="IPR045851">
    <property type="entry name" value="AMP-bd_C_sf"/>
</dbReference>
<protein>
    <recommendedName>
        <fullName evidence="5 12">Flagellar M-ring protein</fullName>
    </recommendedName>
</protein>
<gene>
    <name evidence="17" type="ORF">SAMN05216522_10577</name>
</gene>
<keyword evidence="8 14" id="KW-1133">Transmembrane helix</keyword>
<proteinExistence type="inferred from homology"/>
<feature type="region of interest" description="Disordered" evidence="13">
    <location>
        <begin position="273"/>
        <end position="354"/>
    </location>
</feature>
<evidence type="ECO:0000256" key="2">
    <source>
        <dbReference type="ARBA" id="ARBA00004117"/>
    </source>
</evidence>
<evidence type="ECO:0000313" key="17">
    <source>
        <dbReference type="EMBL" id="SEQ66109.1"/>
    </source>
</evidence>
<evidence type="ECO:0000256" key="1">
    <source>
        <dbReference type="ARBA" id="ARBA00003820"/>
    </source>
</evidence>
<feature type="transmembrane region" description="Helical" evidence="14">
    <location>
        <begin position="29"/>
        <end position="49"/>
    </location>
</feature>
<dbReference type="InterPro" id="IPR043427">
    <property type="entry name" value="YscJ/FliF"/>
</dbReference>
<dbReference type="InterPro" id="IPR000067">
    <property type="entry name" value="FlgMring_FliF"/>
</dbReference>
<keyword evidence="17" id="KW-0966">Cell projection</keyword>
<sequence length="547" mass="60088">MSINTATLPTSLWSRVQQSIATLRDQQKVVFIVAAAMSIAVIAALALWARSPDYRTLYGSLSEVEGGNIVSALTKMNVPYQLDPHTGAILVPSQQVRELRLRLASQGLPKSSTTGFELLDDEKFGLSQFNEQVNFQRALAGELSRTIETLDPVVTARVHLAIPRPSVFVREKQPPTAAVTLKLQPGRVLDASQINAVVHLVASSVAGMSADNVTVVDQAGELLSGAGLAAQTQNTTQLKYTERVEKTVQQRIEQLLRPMLGQHNVRAQVTAEINFDRQEQTDERYQPNSDAAKQAIRSAQRSQSEVNSQQAEGVPGALSNQPTPPAQANIEGDKKTASQTDTASGIKKTPLQMNNESTVNYELDKTTRHTQLSTGGIKRLSVAVVVNYQQDKEGKEAALSAEQISQITSLVKQAMGYSEARGDSVNVVNTPFTTHEFADDALPWWQQSQWTSLATQALRWLVVMIIALVLYRKIVSPAFRQFQKTLNPPVTETPPQASEVDPSLNEVARKAQLRINAEHMSQRIRTMSENEPQVVALVIRDWMGSEL</sequence>
<evidence type="ECO:0000259" key="16">
    <source>
        <dbReference type="Pfam" id="PF08345"/>
    </source>
</evidence>
<dbReference type="Gene3D" id="3.30.300.30">
    <property type="match status" value="1"/>
</dbReference>
<evidence type="ECO:0000256" key="5">
    <source>
        <dbReference type="ARBA" id="ARBA00017949"/>
    </source>
</evidence>
<dbReference type="OrthoDB" id="8554211at2"/>
<dbReference type="InterPro" id="IPR006182">
    <property type="entry name" value="FliF_N_dom"/>
</dbReference>
<dbReference type="PANTHER" id="PTHR30046">
    <property type="entry name" value="FLAGELLAR M-RING PROTEIN"/>
    <property type="match status" value="1"/>
</dbReference>
<dbReference type="NCBIfam" id="TIGR00206">
    <property type="entry name" value="fliF"/>
    <property type="match status" value="1"/>
</dbReference>
<evidence type="ECO:0000256" key="4">
    <source>
        <dbReference type="ARBA" id="ARBA00007971"/>
    </source>
</evidence>
<dbReference type="AlphaFoldDB" id="A0A1H9HUS5"/>
<dbReference type="RefSeq" id="WP_092674996.1">
    <property type="nucleotide sequence ID" value="NZ_FOGC01000005.1"/>
</dbReference>
<comment type="similarity">
    <text evidence="4 12">Belongs to the FliF family.</text>
</comment>
<dbReference type="PIRSF" id="PIRSF004862">
    <property type="entry name" value="FliF"/>
    <property type="match status" value="1"/>
</dbReference>
<feature type="domain" description="Flagellar M-ring C-terminal" evidence="16">
    <location>
        <begin position="256"/>
        <end position="432"/>
    </location>
</feature>
<dbReference type="PANTHER" id="PTHR30046:SF0">
    <property type="entry name" value="FLAGELLAR M-RING PROTEIN"/>
    <property type="match status" value="1"/>
</dbReference>
<dbReference type="EMBL" id="FOGC01000005">
    <property type="protein sequence ID" value="SEQ66109.1"/>
    <property type="molecule type" value="Genomic_DNA"/>
</dbReference>
<keyword evidence="17" id="KW-0969">Cilium</keyword>
<evidence type="ECO:0000256" key="9">
    <source>
        <dbReference type="ARBA" id="ARBA00023136"/>
    </source>
</evidence>
<accession>A0A1H9HUS5</accession>
<comment type="subunit">
    <text evidence="11">The basal body constitutes a major portion of the flagellar organelle and consists of four rings (L,P,S, and M) mounted on a central rod. The M ring is integral to the inner membrane of the cell and may be connected to the flagellar rod via the S ring. The S (supramembrane ring) lies just distal to the M ring. The L and P rings lie in the outer membrane and the periplasmic space, respectively.</text>
</comment>
<dbReference type="InterPro" id="IPR013556">
    <property type="entry name" value="Flag_M-ring_C"/>
</dbReference>
<dbReference type="GO" id="GO:0071973">
    <property type="term" value="P:bacterial-type flagellum-dependent cell motility"/>
    <property type="evidence" value="ECO:0007669"/>
    <property type="project" value="InterPro"/>
</dbReference>
<dbReference type="Pfam" id="PF01514">
    <property type="entry name" value="YscJ_FliF"/>
    <property type="match status" value="1"/>
</dbReference>
<dbReference type="GO" id="GO:0005886">
    <property type="term" value="C:plasma membrane"/>
    <property type="evidence" value="ECO:0007669"/>
    <property type="project" value="UniProtKB-SubCell"/>
</dbReference>
<comment type="function">
    <text evidence="1 12">The M ring may be actively involved in energy transduction.</text>
</comment>
<evidence type="ECO:0000256" key="13">
    <source>
        <dbReference type="SAM" id="MobiDB-lite"/>
    </source>
</evidence>
<evidence type="ECO:0000256" key="14">
    <source>
        <dbReference type="SAM" id="Phobius"/>
    </source>
</evidence>
<dbReference type="STRING" id="988801.SAMN05216522_10577"/>
<evidence type="ECO:0000256" key="7">
    <source>
        <dbReference type="ARBA" id="ARBA00022692"/>
    </source>
</evidence>
<evidence type="ECO:0000256" key="3">
    <source>
        <dbReference type="ARBA" id="ARBA00004651"/>
    </source>
</evidence>
<keyword evidence="10 12" id="KW-0975">Bacterial flagellum</keyword>
<evidence type="ECO:0000256" key="10">
    <source>
        <dbReference type="ARBA" id="ARBA00023143"/>
    </source>
</evidence>
<dbReference type="Pfam" id="PF08345">
    <property type="entry name" value="YscJ_FliF_C"/>
    <property type="match status" value="1"/>
</dbReference>
<dbReference type="Proteomes" id="UP000242515">
    <property type="component" value="Unassembled WGS sequence"/>
</dbReference>
<feature type="domain" description="Flagellar M-ring N-terminal" evidence="15">
    <location>
        <begin position="50"/>
        <end position="224"/>
    </location>
</feature>
<dbReference type="PRINTS" id="PR01009">
    <property type="entry name" value="FLGMRINGFLIF"/>
</dbReference>
<dbReference type="GO" id="GO:0009431">
    <property type="term" value="C:bacterial-type flagellum basal body, MS ring"/>
    <property type="evidence" value="ECO:0007669"/>
    <property type="project" value="InterPro"/>
</dbReference>
<feature type="compositionally biased region" description="Polar residues" evidence="13">
    <location>
        <begin position="286"/>
        <end position="311"/>
    </location>
</feature>
<organism evidence="17 18">
    <name type="scientific">Rosenbergiella nectarea</name>
    <dbReference type="NCBI Taxonomy" id="988801"/>
    <lineage>
        <taxon>Bacteria</taxon>
        <taxon>Pseudomonadati</taxon>
        <taxon>Pseudomonadota</taxon>
        <taxon>Gammaproteobacteria</taxon>
        <taxon>Enterobacterales</taxon>
        <taxon>Erwiniaceae</taxon>
        <taxon>Rosenbergiella</taxon>
    </lineage>
</organism>
<evidence type="ECO:0000256" key="8">
    <source>
        <dbReference type="ARBA" id="ARBA00022989"/>
    </source>
</evidence>
<keyword evidence="7 14" id="KW-0812">Transmembrane</keyword>
<comment type="subcellular location">
    <subcellularLocation>
        <location evidence="2 12">Bacterial flagellum basal body</location>
    </subcellularLocation>
    <subcellularLocation>
        <location evidence="3">Cell membrane</location>
        <topology evidence="3">Multi-pass membrane protein</topology>
    </subcellularLocation>
</comment>
<keyword evidence="6" id="KW-1003">Cell membrane</keyword>